<gene>
    <name evidence="2" type="ORF">CCACVL1_17333</name>
</gene>
<organism evidence="2 3">
    <name type="scientific">Corchorus capsularis</name>
    <name type="common">Jute</name>
    <dbReference type="NCBI Taxonomy" id="210143"/>
    <lineage>
        <taxon>Eukaryota</taxon>
        <taxon>Viridiplantae</taxon>
        <taxon>Streptophyta</taxon>
        <taxon>Embryophyta</taxon>
        <taxon>Tracheophyta</taxon>
        <taxon>Spermatophyta</taxon>
        <taxon>Magnoliopsida</taxon>
        <taxon>eudicotyledons</taxon>
        <taxon>Gunneridae</taxon>
        <taxon>Pentapetalae</taxon>
        <taxon>rosids</taxon>
        <taxon>malvids</taxon>
        <taxon>Malvales</taxon>
        <taxon>Malvaceae</taxon>
        <taxon>Grewioideae</taxon>
        <taxon>Apeibeae</taxon>
        <taxon>Corchorus</taxon>
    </lineage>
</organism>
<dbReference type="Proteomes" id="UP000188268">
    <property type="component" value="Unassembled WGS sequence"/>
</dbReference>
<dbReference type="Gramene" id="OMO73308">
    <property type="protein sequence ID" value="OMO73308"/>
    <property type="gene ID" value="CCACVL1_17333"/>
</dbReference>
<evidence type="ECO:0000313" key="3">
    <source>
        <dbReference type="Proteomes" id="UP000188268"/>
    </source>
</evidence>
<accession>A0A1R3HSL6</accession>
<proteinExistence type="predicted"/>
<evidence type="ECO:0000313" key="2">
    <source>
        <dbReference type="EMBL" id="OMO73308.1"/>
    </source>
</evidence>
<comment type="caution">
    <text evidence="2">The sequence shown here is derived from an EMBL/GenBank/DDBJ whole genome shotgun (WGS) entry which is preliminary data.</text>
</comment>
<reference evidence="2 3" key="1">
    <citation type="submission" date="2013-09" db="EMBL/GenBank/DDBJ databases">
        <title>Corchorus capsularis genome sequencing.</title>
        <authorList>
            <person name="Alam M."/>
            <person name="Haque M.S."/>
            <person name="Islam M.S."/>
            <person name="Emdad E.M."/>
            <person name="Islam M.M."/>
            <person name="Ahmed B."/>
            <person name="Halim A."/>
            <person name="Hossen Q.M.M."/>
            <person name="Hossain M.Z."/>
            <person name="Ahmed R."/>
            <person name="Khan M.M."/>
            <person name="Islam R."/>
            <person name="Rashid M.M."/>
            <person name="Khan S.A."/>
            <person name="Rahman M.S."/>
            <person name="Alam M."/>
        </authorList>
    </citation>
    <scope>NUCLEOTIDE SEQUENCE [LARGE SCALE GENOMIC DNA]</scope>
    <source>
        <strain evidence="3">cv. CVL-1</strain>
        <tissue evidence="2">Whole seedling</tissue>
    </source>
</reference>
<feature type="non-terminal residue" evidence="2">
    <location>
        <position position="1"/>
    </location>
</feature>
<keyword evidence="3" id="KW-1185">Reference proteome</keyword>
<name>A0A1R3HSL6_COCAP</name>
<sequence>VGDNGIGREDGLYGLSVRRKKRKERWEEPTLKGANEAVE</sequence>
<dbReference type="EMBL" id="AWWV01011246">
    <property type="protein sequence ID" value="OMO73308.1"/>
    <property type="molecule type" value="Genomic_DNA"/>
</dbReference>
<protein>
    <submittedName>
        <fullName evidence="2">Uncharacterized protein</fullName>
    </submittedName>
</protein>
<feature type="region of interest" description="Disordered" evidence="1">
    <location>
        <begin position="19"/>
        <end position="39"/>
    </location>
</feature>
<evidence type="ECO:0000256" key="1">
    <source>
        <dbReference type="SAM" id="MobiDB-lite"/>
    </source>
</evidence>
<dbReference type="AlphaFoldDB" id="A0A1R3HSL6"/>